<evidence type="ECO:0000313" key="2">
    <source>
        <dbReference type="EMBL" id="RKT47176.1"/>
    </source>
</evidence>
<comment type="caution">
    <text evidence="2">The sequence shown here is derived from an EMBL/GenBank/DDBJ whole genome shotgun (WGS) entry which is preliminary data.</text>
</comment>
<name>A0A495VCP3_9GAMM</name>
<keyword evidence="1" id="KW-0732">Signal</keyword>
<organism evidence="2 3">
    <name type="scientific">Thiocapsa rosea</name>
    <dbReference type="NCBI Taxonomy" id="69360"/>
    <lineage>
        <taxon>Bacteria</taxon>
        <taxon>Pseudomonadati</taxon>
        <taxon>Pseudomonadota</taxon>
        <taxon>Gammaproteobacteria</taxon>
        <taxon>Chromatiales</taxon>
        <taxon>Chromatiaceae</taxon>
        <taxon>Thiocapsa</taxon>
    </lineage>
</organism>
<gene>
    <name evidence="2" type="ORF">BDD21_4735</name>
</gene>
<evidence type="ECO:0008006" key="4">
    <source>
        <dbReference type="Google" id="ProtNLM"/>
    </source>
</evidence>
<dbReference type="InterPro" id="IPR007332">
    <property type="entry name" value="DUF411"/>
</dbReference>
<dbReference type="Proteomes" id="UP000274556">
    <property type="component" value="Unassembled WGS sequence"/>
</dbReference>
<evidence type="ECO:0000256" key="1">
    <source>
        <dbReference type="SAM" id="SignalP"/>
    </source>
</evidence>
<dbReference type="OrthoDB" id="14727at2"/>
<protein>
    <recommendedName>
        <fullName evidence="4">Metal-binding protein</fullName>
    </recommendedName>
</protein>
<feature type="chain" id="PRO_5019749633" description="Metal-binding protein" evidence="1">
    <location>
        <begin position="31"/>
        <end position="154"/>
    </location>
</feature>
<dbReference type="AlphaFoldDB" id="A0A495VCP3"/>
<dbReference type="EMBL" id="RBXL01000001">
    <property type="protein sequence ID" value="RKT47176.1"/>
    <property type="molecule type" value="Genomic_DNA"/>
</dbReference>
<reference evidence="2 3" key="1">
    <citation type="submission" date="2018-10" db="EMBL/GenBank/DDBJ databases">
        <title>Genomic Encyclopedia of Archaeal and Bacterial Type Strains, Phase II (KMG-II): from individual species to whole genera.</title>
        <authorList>
            <person name="Goeker M."/>
        </authorList>
    </citation>
    <scope>NUCLEOTIDE SEQUENCE [LARGE SCALE GENOMIC DNA]</scope>
    <source>
        <strain evidence="2 3">DSM 235</strain>
    </source>
</reference>
<evidence type="ECO:0000313" key="3">
    <source>
        <dbReference type="Proteomes" id="UP000274556"/>
    </source>
</evidence>
<keyword evidence="3" id="KW-1185">Reference proteome</keyword>
<sequence length="154" mass="16295">MLPDTATLFPRNLLSGLVCAATLTFNAALAAEEDVLMHKDPNCGCCGQWAEHLRANGFSVKEIATREMDSIKRDAGVPPALASCHTARVGGYVVEGHVPADDIRRLLAERPSAIGISAPGMPLGSPGMEGAYPAESYQVISFDAEGKTQVFAEH</sequence>
<proteinExistence type="predicted"/>
<feature type="signal peptide" evidence="1">
    <location>
        <begin position="1"/>
        <end position="30"/>
    </location>
</feature>
<accession>A0A495VCP3</accession>
<dbReference type="Pfam" id="PF04214">
    <property type="entry name" value="DUF411"/>
    <property type="match status" value="1"/>
</dbReference>
<dbReference type="RefSeq" id="WP_120799185.1">
    <property type="nucleotide sequence ID" value="NZ_RBXL01000001.1"/>
</dbReference>